<accession>A0ABW1JQS2</accession>
<dbReference type="EMBL" id="JBHSQN010000007">
    <property type="protein sequence ID" value="MFC6011807.1"/>
    <property type="molecule type" value="Genomic_DNA"/>
</dbReference>
<evidence type="ECO:0000313" key="2">
    <source>
        <dbReference type="Proteomes" id="UP001596223"/>
    </source>
</evidence>
<reference evidence="2" key="1">
    <citation type="journal article" date="2019" name="Int. J. Syst. Evol. Microbiol.">
        <title>The Global Catalogue of Microorganisms (GCM) 10K type strain sequencing project: providing services to taxonomists for standard genome sequencing and annotation.</title>
        <authorList>
            <consortium name="The Broad Institute Genomics Platform"/>
            <consortium name="The Broad Institute Genome Sequencing Center for Infectious Disease"/>
            <person name="Wu L."/>
            <person name="Ma J."/>
        </authorList>
    </citation>
    <scope>NUCLEOTIDE SEQUENCE [LARGE SCALE GENOMIC DNA]</scope>
    <source>
        <strain evidence="2">CCUG 36956</strain>
    </source>
</reference>
<organism evidence="1 2">
    <name type="scientific">Nocardia lasii</name>
    <dbReference type="NCBI Taxonomy" id="1616107"/>
    <lineage>
        <taxon>Bacteria</taxon>
        <taxon>Bacillati</taxon>
        <taxon>Actinomycetota</taxon>
        <taxon>Actinomycetes</taxon>
        <taxon>Mycobacteriales</taxon>
        <taxon>Nocardiaceae</taxon>
        <taxon>Nocardia</taxon>
    </lineage>
</organism>
<proteinExistence type="predicted"/>
<dbReference type="InterPro" id="IPR036170">
    <property type="entry name" value="YezG-like_sf"/>
</dbReference>
<evidence type="ECO:0000313" key="1">
    <source>
        <dbReference type="EMBL" id="MFC6011807.1"/>
    </source>
</evidence>
<comment type="caution">
    <text evidence="1">The sequence shown here is derived from an EMBL/GenBank/DDBJ whole genome shotgun (WGS) entry which is preliminary data.</text>
</comment>
<gene>
    <name evidence="1" type="ORF">ACFP3H_12165</name>
</gene>
<name>A0ABW1JQS2_9NOCA</name>
<sequence length="170" mass="18888">MTLSRPERIDLLLTRQQRLEREPEPREPLGSLSAIERAVIDATIALLSPGQKFALLWSVQVGEHLVAGVQIKERGGSVTNLLPPVEVLEHLADHKRMSYDPQTGAWLSAEIFIAGPTRYKTSYSTGAIADWMPEVTAEDLTAEFAAFPRPDSEIPDWARSQIDWAARKTG</sequence>
<protein>
    <submittedName>
        <fullName evidence="1">Uncharacterized protein</fullName>
    </submittedName>
</protein>
<dbReference type="RefSeq" id="WP_378604174.1">
    <property type="nucleotide sequence ID" value="NZ_JBHSQN010000007.1"/>
</dbReference>
<dbReference type="SUPFAM" id="SSF160424">
    <property type="entry name" value="BH3703-like"/>
    <property type="match status" value="1"/>
</dbReference>
<keyword evidence="2" id="KW-1185">Reference proteome</keyword>
<dbReference type="Proteomes" id="UP001596223">
    <property type="component" value="Unassembled WGS sequence"/>
</dbReference>